<dbReference type="SMART" id="SM00220">
    <property type="entry name" value="S_TKc"/>
    <property type="match status" value="1"/>
</dbReference>
<organism evidence="6 7">
    <name type="scientific">Schizopora paradoxa</name>
    <dbReference type="NCBI Taxonomy" id="27342"/>
    <lineage>
        <taxon>Eukaryota</taxon>
        <taxon>Fungi</taxon>
        <taxon>Dikarya</taxon>
        <taxon>Basidiomycota</taxon>
        <taxon>Agaricomycotina</taxon>
        <taxon>Agaricomycetes</taxon>
        <taxon>Hymenochaetales</taxon>
        <taxon>Schizoporaceae</taxon>
        <taxon>Schizopora</taxon>
    </lineage>
</organism>
<dbReference type="InterPro" id="IPR051681">
    <property type="entry name" value="Ser/Thr_Kinases-Pseudokinases"/>
</dbReference>
<dbReference type="Proteomes" id="UP000053477">
    <property type="component" value="Unassembled WGS sequence"/>
</dbReference>
<keyword evidence="3 6" id="KW-0418">Kinase</keyword>
<dbReference type="InParanoid" id="A0A0H2RPG3"/>
<dbReference type="InterPro" id="IPR000719">
    <property type="entry name" value="Prot_kinase_dom"/>
</dbReference>
<evidence type="ECO:0000313" key="7">
    <source>
        <dbReference type="Proteomes" id="UP000053477"/>
    </source>
</evidence>
<evidence type="ECO:0000313" key="6">
    <source>
        <dbReference type="EMBL" id="KLO13875.1"/>
    </source>
</evidence>
<keyword evidence="2" id="KW-0547">Nucleotide-binding</keyword>
<dbReference type="PANTHER" id="PTHR44329:SF288">
    <property type="entry name" value="MITOGEN-ACTIVATED PROTEIN KINASE KINASE KINASE 20"/>
    <property type="match status" value="1"/>
</dbReference>
<dbReference type="PROSITE" id="PS50011">
    <property type="entry name" value="PROTEIN_KINASE_DOM"/>
    <property type="match status" value="1"/>
</dbReference>
<reference evidence="6 7" key="1">
    <citation type="submission" date="2015-04" db="EMBL/GenBank/DDBJ databases">
        <title>Complete genome sequence of Schizopora paradoxa KUC8140, a cosmopolitan wood degrader in East Asia.</title>
        <authorList>
            <consortium name="DOE Joint Genome Institute"/>
            <person name="Min B."/>
            <person name="Park H."/>
            <person name="Jang Y."/>
            <person name="Kim J.-J."/>
            <person name="Kim K.H."/>
            <person name="Pangilinan J."/>
            <person name="Lipzen A."/>
            <person name="Riley R."/>
            <person name="Grigoriev I.V."/>
            <person name="Spatafora J.W."/>
            <person name="Choi I.-G."/>
        </authorList>
    </citation>
    <scope>NUCLEOTIDE SEQUENCE [LARGE SCALE GENOMIC DNA]</scope>
    <source>
        <strain evidence="6 7">KUC8140</strain>
    </source>
</reference>
<dbReference type="Gene3D" id="1.10.510.10">
    <property type="entry name" value="Transferase(Phosphotransferase) domain 1"/>
    <property type="match status" value="1"/>
</dbReference>
<keyword evidence="4" id="KW-0067">ATP-binding</keyword>
<evidence type="ECO:0000256" key="4">
    <source>
        <dbReference type="ARBA" id="ARBA00022840"/>
    </source>
</evidence>
<dbReference type="PROSITE" id="PS00108">
    <property type="entry name" value="PROTEIN_KINASE_ST"/>
    <property type="match status" value="1"/>
</dbReference>
<dbReference type="AlphaFoldDB" id="A0A0H2RPG3"/>
<dbReference type="InterPro" id="IPR008271">
    <property type="entry name" value="Ser/Thr_kinase_AS"/>
</dbReference>
<dbReference type="STRING" id="27342.A0A0H2RPG3"/>
<protein>
    <submittedName>
        <fullName evidence="6">Kinase-like protein</fullName>
    </submittedName>
</protein>
<evidence type="ECO:0000256" key="3">
    <source>
        <dbReference type="ARBA" id="ARBA00022777"/>
    </source>
</evidence>
<evidence type="ECO:0000256" key="2">
    <source>
        <dbReference type="ARBA" id="ARBA00022741"/>
    </source>
</evidence>
<evidence type="ECO:0000259" key="5">
    <source>
        <dbReference type="PROSITE" id="PS50011"/>
    </source>
</evidence>
<dbReference type="PANTHER" id="PTHR44329">
    <property type="entry name" value="SERINE/THREONINE-PROTEIN KINASE TNNI3K-RELATED"/>
    <property type="match status" value="1"/>
</dbReference>
<dbReference type="PROSITE" id="PS51257">
    <property type="entry name" value="PROKAR_LIPOPROTEIN"/>
    <property type="match status" value="1"/>
</dbReference>
<gene>
    <name evidence="6" type="ORF">SCHPADRAFT_827347</name>
</gene>
<dbReference type="GO" id="GO:0004674">
    <property type="term" value="F:protein serine/threonine kinase activity"/>
    <property type="evidence" value="ECO:0007669"/>
    <property type="project" value="TreeGrafter"/>
</dbReference>
<dbReference type="Pfam" id="PF00069">
    <property type="entry name" value="Pkinase"/>
    <property type="match status" value="1"/>
</dbReference>
<keyword evidence="7" id="KW-1185">Reference proteome</keyword>
<accession>A0A0H2RPG3</accession>
<proteinExistence type="predicted"/>
<dbReference type="InterPro" id="IPR011009">
    <property type="entry name" value="Kinase-like_dom_sf"/>
</dbReference>
<keyword evidence="1" id="KW-0808">Transferase</keyword>
<dbReference type="EMBL" id="KQ085952">
    <property type="protein sequence ID" value="KLO13875.1"/>
    <property type="molecule type" value="Genomic_DNA"/>
</dbReference>
<feature type="domain" description="Protein kinase" evidence="5">
    <location>
        <begin position="22"/>
        <end position="311"/>
    </location>
</feature>
<dbReference type="GO" id="GO:0005524">
    <property type="term" value="F:ATP binding"/>
    <property type="evidence" value="ECO:0007669"/>
    <property type="project" value="UniProtKB-KW"/>
</dbReference>
<dbReference type="OrthoDB" id="4062651at2759"/>
<dbReference type="SUPFAM" id="SSF56112">
    <property type="entry name" value="Protein kinase-like (PK-like)"/>
    <property type="match status" value="1"/>
</dbReference>
<sequence>MERLSNILAGLSHLNLEGKIVEKQPHASGLGGSCDVYTAWSVEHGKKVAVKQIRTFLKKDPAFAKKLAKEILIWSKLVHENILPLLGYFAEGNDVMPSLVSEWMEKGTLHDFMKTFPRGGIITCSILRDIAAGLSYLHLNKVIHGDLKTQNILISAHGTPLLADFGLSVALSHSQSTMGMTTASTKGTVRWMAIELLSVLGDEPSKPCEQTDMWAFGMVVYELLSWEIPYNNIRNEVLVLMAIMNGQLPLKPGMPESVDDIQLFGGLWDLACLCWKERISRPTAEFVTEHLTNRIMDCEPSFSRVITRIFMI</sequence>
<evidence type="ECO:0000256" key="1">
    <source>
        <dbReference type="ARBA" id="ARBA00022679"/>
    </source>
</evidence>
<name>A0A0H2RPG3_9AGAM</name>